<organism evidence="7 9">
    <name type="scientific">Leyella lascolaii</name>
    <dbReference type="NCBI Taxonomy" id="1776379"/>
    <lineage>
        <taxon>Bacteria</taxon>
        <taxon>Pseudomonadati</taxon>
        <taxon>Bacteroidota</taxon>
        <taxon>Bacteroidia</taxon>
        <taxon>Bacteroidales</taxon>
        <taxon>Prevotellaceae</taxon>
        <taxon>Leyella</taxon>
    </lineage>
</organism>
<keyword evidence="3" id="KW-1133">Transmembrane helix</keyword>
<proteinExistence type="predicted"/>
<evidence type="ECO:0000256" key="3">
    <source>
        <dbReference type="ARBA" id="ARBA00022989"/>
    </source>
</evidence>
<gene>
    <name evidence="6" type="ORF">QVN81_06080</name>
    <name evidence="7" type="ORF">QVN84_07745</name>
</gene>
<dbReference type="PANTHER" id="PTHR30441:SF4">
    <property type="entry name" value="PROTEIN ASMA"/>
    <property type="match status" value="1"/>
</dbReference>
<evidence type="ECO:0000256" key="1">
    <source>
        <dbReference type="ARBA" id="ARBA00004167"/>
    </source>
</evidence>
<feature type="domain" description="Translocation and assembly module TamB C-terminal" evidence="5">
    <location>
        <begin position="965"/>
        <end position="1408"/>
    </location>
</feature>
<evidence type="ECO:0000256" key="4">
    <source>
        <dbReference type="ARBA" id="ARBA00023136"/>
    </source>
</evidence>
<comment type="subcellular location">
    <subcellularLocation>
        <location evidence="1">Membrane</location>
        <topology evidence="1">Single-pass membrane protein</topology>
    </subcellularLocation>
</comment>
<evidence type="ECO:0000256" key="2">
    <source>
        <dbReference type="ARBA" id="ARBA00022692"/>
    </source>
</evidence>
<dbReference type="Proteomes" id="UP001167831">
    <property type="component" value="Unassembled WGS sequence"/>
</dbReference>
<reference evidence="7" key="1">
    <citation type="submission" date="2023-06" db="EMBL/GenBank/DDBJ databases">
        <authorList>
            <person name="Zeman M."/>
            <person name="Kubasova T."/>
            <person name="Jahodarova E."/>
            <person name="Nykrynova M."/>
            <person name="Rychlik I."/>
        </authorList>
    </citation>
    <scope>NUCLEOTIDE SEQUENCE</scope>
    <source>
        <strain evidence="7">ET15</strain>
        <strain evidence="6">ET37</strain>
    </source>
</reference>
<dbReference type="Proteomes" id="UP001168478">
    <property type="component" value="Unassembled WGS sequence"/>
</dbReference>
<dbReference type="PANTHER" id="PTHR30441">
    <property type="entry name" value="DUF748 DOMAIN-CONTAINING PROTEIN"/>
    <property type="match status" value="1"/>
</dbReference>
<dbReference type="InterPro" id="IPR052894">
    <property type="entry name" value="AsmA-related"/>
</dbReference>
<evidence type="ECO:0000313" key="8">
    <source>
        <dbReference type="Proteomes" id="UP001167831"/>
    </source>
</evidence>
<evidence type="ECO:0000313" key="7">
    <source>
        <dbReference type="EMBL" id="MDN0025408.1"/>
    </source>
</evidence>
<reference evidence="7" key="2">
    <citation type="submission" date="2023-08" db="EMBL/GenBank/DDBJ databases">
        <title>Identification and characterization of horizontal gene transfer across gut microbiota members of farm animals based on homology search.</title>
        <authorList>
            <person name="Schwarzerova J."/>
            <person name="Nykrynova M."/>
            <person name="Jureckova K."/>
            <person name="Cejkova D."/>
            <person name="Rychlik I."/>
        </authorList>
    </citation>
    <scope>NUCLEOTIDE SEQUENCE</scope>
    <source>
        <strain evidence="7">ET15</strain>
        <strain evidence="6">ET37</strain>
    </source>
</reference>
<dbReference type="GO" id="GO:0009306">
    <property type="term" value="P:protein secretion"/>
    <property type="evidence" value="ECO:0007669"/>
    <property type="project" value="InterPro"/>
</dbReference>
<sequence>MSKKIGTKVSIGRIDLGFINRLIIDDICILDQKNKNLLKASRASIKINFIPLLEKRISISSVQIFGMDANLYKESNISKTNFQFVLDSLSNKNKNNSSSIDLQINSIVIRHGSIKYRCMSEKIKTNTFSLNNINLKHISGHIILDKLSNDSLDVKVKRLSFEEHSGLRLKKISFKLSASKNNFKLDNLNVEMPASKLHVDSIDAAYILEKNRLNFSSLTFRGSLSDSYLTPSDIAFCQPLLKDIKNKIYFNANLYGHDGNIYVTRLRIHEKENLFNLKSDLHFKKNASGFNWSINKFALETNGKNIKTLLNNIPEVKIPETIFRLGNIEITGMSHSVNDDMTVSGVIQTDLGATDIDITKRRKTTSGIITAKNIDVKTLTDNGKFGFVNAQIEFNTSSSSKINLSGNISSFDYNRYTYHKLMVDGTYDNGNIEGKLALNDPNAQINLAGNVNVKNSIKIQNLNANIKDFSPSALNLSDKWPQTKFSMKLTADIEGNDISDIIGQLRILDFSMVSPQTEYKIDSLYINAKGIGNKRRVIANSDFCNIDMFGNINYITIPQSIIGLIHSKLPTMPWYTGIKAQRNNDFTINATIKNSKWMSALLGIPIELYEPVTLNGELSDKNNALRIDCQMPSFAYNSVKYKDATLRVSTIGDIMNTYAGIKKISDKGKLFSYRVKAAAGGNELDTEISINENENHPLKGTINANTFFYKNAEGHATANINIKESNINFDDTIWHVKPSNIIYNKNYLEINNFSVEHSKQHVSVTGKATKNQSDSIRIDFKDININYILDMVNFHSVEFDGFATGKAYLKELSGKNPYLFADLTVNNFLFEKGRMGTLKAKAMFNNTEKQIDINAVATDGQKRKTSILGYVSPQKNYIDLNINAHNTRLEFMESFCSSFMHDVDARANGSVRLSGSLDNINLTGMLVADGTLGITPLNTNYTLRNDTIRFIPDEIEFRNDSIFDKDGNTGIVEGNIHHKHLTNLSYDLSVVSDNLLAFNTDGENGDSFYGTVYATGDCKIKGRSGEVVMDINVVPEDKSIIVYDVSSQNDVSTNEFIQWKTPVEEKKELETSVHSADIDSISEGRQTSSDIRLNFLLDCNPSMTIKVLMDRQSGDYISLNGNGALRATYYNKGSFDLFGNYTVERGIYKLTIRDIIKKEFTFQRGGTIKFVGNPFNSSLDLKAIYVLNGVSLSDLNIGNSFSNNNVRVNCLMNVTGTPDAPRVSFDLDMPTLSNDAKQMVASVINAEEEMNQQVLYLLTVGRFYTQNSNNNSSAGGPTSRNQASLAMQSILSGTISQQLNNILGNIINSSDWNFGANISTGTEGFNDAEYEGILSGRLLNNRLLINGQFGYRDNANATTSFIGDFDLRYLLFPNGNLSINVYNKTNDRYFTKNSLNTQGIGLIMKKDFNGIGDLFRKKKKNKK</sequence>
<evidence type="ECO:0000259" key="5">
    <source>
        <dbReference type="Pfam" id="PF04357"/>
    </source>
</evidence>
<comment type="caution">
    <text evidence="7">The sequence shown here is derived from an EMBL/GenBank/DDBJ whole genome shotgun (WGS) entry which is preliminary data.</text>
</comment>
<evidence type="ECO:0000313" key="6">
    <source>
        <dbReference type="EMBL" id="MDN0022595.1"/>
    </source>
</evidence>
<dbReference type="Pfam" id="PF04357">
    <property type="entry name" value="TamB"/>
    <property type="match status" value="1"/>
</dbReference>
<keyword evidence="4" id="KW-0472">Membrane</keyword>
<dbReference type="EMBL" id="JAUEIE010000004">
    <property type="protein sequence ID" value="MDN0022595.1"/>
    <property type="molecule type" value="Genomic_DNA"/>
</dbReference>
<evidence type="ECO:0000313" key="9">
    <source>
        <dbReference type="Proteomes" id="UP001168478"/>
    </source>
</evidence>
<dbReference type="RefSeq" id="WP_289825076.1">
    <property type="nucleotide sequence ID" value="NZ_JAUEIE010000004.1"/>
</dbReference>
<protein>
    <submittedName>
        <fullName evidence="7">Translocation/assembly module TamB domain-containing protein</fullName>
    </submittedName>
</protein>
<dbReference type="GO" id="GO:0005886">
    <property type="term" value="C:plasma membrane"/>
    <property type="evidence" value="ECO:0007669"/>
    <property type="project" value="InterPro"/>
</dbReference>
<keyword evidence="2" id="KW-0812">Transmembrane</keyword>
<accession>A0AAW7JMB2</accession>
<dbReference type="EMBL" id="JAUEIF010000006">
    <property type="protein sequence ID" value="MDN0025408.1"/>
    <property type="molecule type" value="Genomic_DNA"/>
</dbReference>
<keyword evidence="8" id="KW-1185">Reference proteome</keyword>
<dbReference type="GO" id="GO:0090313">
    <property type="term" value="P:regulation of protein targeting to membrane"/>
    <property type="evidence" value="ECO:0007669"/>
    <property type="project" value="TreeGrafter"/>
</dbReference>
<dbReference type="InterPro" id="IPR007452">
    <property type="entry name" value="TamB_C"/>
</dbReference>
<name>A0AAW7JMB2_9BACT</name>